<evidence type="ECO:0000259" key="8">
    <source>
        <dbReference type="Pfam" id="PF09239"/>
    </source>
</evidence>
<evidence type="ECO:0000256" key="2">
    <source>
        <dbReference type="ARBA" id="ARBA00022741"/>
    </source>
</evidence>
<feature type="domain" description="DNA topoisomerase VI subunit B transducer" evidence="8">
    <location>
        <begin position="385"/>
        <end position="542"/>
    </location>
</feature>
<comment type="subcellular location">
    <subcellularLocation>
        <location evidence="1">Plastid</location>
    </subcellularLocation>
</comment>
<dbReference type="Gene3D" id="3.30.565.10">
    <property type="entry name" value="Histidine kinase-like ATPase, C-terminal domain"/>
    <property type="match status" value="1"/>
</dbReference>
<evidence type="ECO:0000256" key="1">
    <source>
        <dbReference type="ARBA" id="ARBA00004474"/>
    </source>
</evidence>
<evidence type="ECO:0000256" key="5">
    <source>
        <dbReference type="ARBA" id="ARBA00023125"/>
    </source>
</evidence>
<dbReference type="PANTHER" id="PTHR48444:SF1">
    <property type="entry name" value="DNA TOPOISOMERASE 6 SUBUNIT B"/>
    <property type="match status" value="1"/>
</dbReference>
<dbReference type="GO" id="GO:0009536">
    <property type="term" value="C:plastid"/>
    <property type="evidence" value="ECO:0007669"/>
    <property type="project" value="UniProtKB-SubCell"/>
</dbReference>
<dbReference type="Gene3D" id="1.10.8.50">
    <property type="match status" value="1"/>
</dbReference>
<dbReference type="SUPFAM" id="SSF54211">
    <property type="entry name" value="Ribosomal protein S5 domain 2-like"/>
    <property type="match status" value="1"/>
</dbReference>
<dbReference type="GO" id="GO:0006265">
    <property type="term" value="P:DNA topological change"/>
    <property type="evidence" value="ECO:0007669"/>
    <property type="project" value="InterPro"/>
</dbReference>
<dbReference type="InterPro" id="IPR005734">
    <property type="entry name" value="TopoVI_B"/>
</dbReference>
<dbReference type="Pfam" id="PF09239">
    <property type="entry name" value="Topo-VIb_trans"/>
    <property type="match status" value="1"/>
</dbReference>
<evidence type="ECO:0000313" key="9">
    <source>
        <dbReference type="EMBL" id="GMH76506.1"/>
    </source>
</evidence>
<dbReference type="InterPro" id="IPR036890">
    <property type="entry name" value="HATPase_C_sf"/>
</dbReference>
<dbReference type="InterPro" id="IPR020568">
    <property type="entry name" value="Ribosomal_Su5_D2-typ_SF"/>
</dbReference>
<evidence type="ECO:0000256" key="6">
    <source>
        <dbReference type="ARBA" id="ARBA00023235"/>
    </source>
</evidence>
<dbReference type="InterPro" id="IPR014721">
    <property type="entry name" value="Ribsml_uS5_D2-typ_fold_subgr"/>
</dbReference>
<dbReference type="HAMAP" id="MF_00322">
    <property type="entry name" value="Top6B"/>
    <property type="match status" value="1"/>
</dbReference>
<dbReference type="Proteomes" id="UP001165082">
    <property type="component" value="Unassembled WGS sequence"/>
</dbReference>
<dbReference type="PANTHER" id="PTHR48444">
    <property type="entry name" value="DNA TOPOISOMERASE 6 SUBUNIT B"/>
    <property type="match status" value="1"/>
</dbReference>
<comment type="caution">
    <text evidence="9">The sequence shown here is derived from an EMBL/GenBank/DDBJ whole genome shotgun (WGS) entry which is preliminary data.</text>
</comment>
<keyword evidence="6" id="KW-0413">Isomerase</keyword>
<keyword evidence="3" id="KW-0067">ATP-binding</keyword>
<dbReference type="GO" id="GO:0003677">
    <property type="term" value="F:DNA binding"/>
    <property type="evidence" value="ECO:0007669"/>
    <property type="project" value="UniProtKB-KW"/>
</dbReference>
<keyword evidence="4" id="KW-0799">Topoisomerase</keyword>
<dbReference type="CDD" id="cd00823">
    <property type="entry name" value="TopoIIB_Trans"/>
    <property type="match status" value="1"/>
</dbReference>
<organism evidence="9 10">
    <name type="scientific">Triparma retinervis</name>
    <dbReference type="NCBI Taxonomy" id="2557542"/>
    <lineage>
        <taxon>Eukaryota</taxon>
        <taxon>Sar</taxon>
        <taxon>Stramenopiles</taxon>
        <taxon>Ochrophyta</taxon>
        <taxon>Bolidophyceae</taxon>
        <taxon>Parmales</taxon>
        <taxon>Triparmaceae</taxon>
        <taxon>Triparma</taxon>
    </lineage>
</organism>
<feature type="region of interest" description="Disordered" evidence="7">
    <location>
        <begin position="84"/>
        <end position="131"/>
    </location>
</feature>
<dbReference type="GO" id="GO:0005524">
    <property type="term" value="F:ATP binding"/>
    <property type="evidence" value="ECO:0007669"/>
    <property type="project" value="UniProtKB-KW"/>
</dbReference>
<evidence type="ECO:0000313" key="10">
    <source>
        <dbReference type="Proteomes" id="UP001165082"/>
    </source>
</evidence>
<evidence type="ECO:0000256" key="4">
    <source>
        <dbReference type="ARBA" id="ARBA00023029"/>
    </source>
</evidence>
<feature type="compositionally biased region" description="Low complexity" evidence="7">
    <location>
        <begin position="109"/>
        <end position="123"/>
    </location>
</feature>
<dbReference type="SUPFAM" id="SSF55874">
    <property type="entry name" value="ATPase domain of HSP90 chaperone/DNA topoisomerase II/histidine kinase"/>
    <property type="match status" value="1"/>
</dbReference>
<dbReference type="InterPro" id="IPR015320">
    <property type="entry name" value="TopoVI_B_transducer"/>
</dbReference>
<accession>A0A9W7AP23</accession>
<dbReference type="Gene3D" id="3.30.230.10">
    <property type="match status" value="1"/>
</dbReference>
<dbReference type="GO" id="GO:0003918">
    <property type="term" value="F:DNA topoisomerase type II (double strand cut, ATP-hydrolyzing) activity"/>
    <property type="evidence" value="ECO:0007669"/>
    <property type="project" value="InterPro"/>
</dbReference>
<keyword evidence="10" id="KW-1185">Reference proteome</keyword>
<sequence length="673" mass="74355">MPVEKQRQKSPAEFFSDNAAIAGFDNPGKSLYTTVRELVENALDAAESVGTLPSIGIEIKEMNQTEFNAYRGVLGSNERKDSSLFGLKDKKSKKRKLEGGGDAGDTGDTDAANDAASEPVQQEQKVEKGKKRASKAEDQYYIVTVKDNGCGMAFEAIPNMLGIVLSGSKYGVRQTRGKFGLGAKMALIWGKKSTGVPVKVVSAHMTEPGTIPKSVTTCVLDIDIYKNRPRTEVHEETKNTEEFVGTEFQVVVGGNWKSHGKYIKSYLQKLAIITPYAEFKFDFIPTESTKSAKVDVLYERTSDNMPELSREVKHHPSSVNNLLIQQLLDVSNTKTLFQFFTTELAGIKKPIAQRIIAELAVGDKSFSEDMRPKNILKTVTEFGNPDGTCLSPAGEYNLRLGIERHYKPDHLFTCTSKADAHDGHPFLVEVGVAYGGNCRDKVNVTRFANRIPLLFEPGADVSKKICDKLINWKSYHMDPVANSIEVFVSIVSTKIPFKGTGKEYIGDNISAIKQRILTCIQSCCRQIKEILGKRKKLGDAKSRRNKLAKYVPDATNAIFGIVEVVAAKKTSSAASSQSPYSKLLSDVKSKTFTKKKFEEKLLELVDKEVKEAENQDLLDAKKTSVSHPDEQLIYLKPMDREKDLAWGEAVKGGNFVFVPSQAIVDSSGKFVVK</sequence>
<dbReference type="EMBL" id="BRXZ01001680">
    <property type="protein sequence ID" value="GMH76506.1"/>
    <property type="molecule type" value="Genomic_DNA"/>
</dbReference>
<dbReference type="OrthoDB" id="1562195at2759"/>
<reference evidence="9" key="1">
    <citation type="submission" date="2022-07" db="EMBL/GenBank/DDBJ databases">
        <title>Genome analysis of Parmales, a sister group of diatoms, reveals the evolutionary specialization of diatoms from phago-mixotrophs to photoautotrophs.</title>
        <authorList>
            <person name="Ban H."/>
            <person name="Sato S."/>
            <person name="Yoshikawa S."/>
            <person name="Kazumasa Y."/>
            <person name="Nakamura Y."/>
            <person name="Ichinomiya M."/>
            <person name="Saitoh K."/>
            <person name="Sato N."/>
            <person name="Blanc-Mathieu R."/>
            <person name="Endo H."/>
            <person name="Kuwata A."/>
            <person name="Ogata H."/>
        </authorList>
    </citation>
    <scope>NUCLEOTIDE SEQUENCE</scope>
</reference>
<keyword evidence="2" id="KW-0547">Nucleotide-binding</keyword>
<evidence type="ECO:0000256" key="7">
    <source>
        <dbReference type="SAM" id="MobiDB-lite"/>
    </source>
</evidence>
<proteinExistence type="inferred from homology"/>
<protein>
    <recommendedName>
        <fullName evidence="8">DNA topoisomerase VI subunit B transducer domain-containing protein</fullName>
    </recommendedName>
</protein>
<evidence type="ECO:0000256" key="3">
    <source>
        <dbReference type="ARBA" id="ARBA00022840"/>
    </source>
</evidence>
<gene>
    <name evidence="9" type="ORF">TrRE_jg7363</name>
</gene>
<name>A0A9W7AP23_9STRA</name>
<keyword evidence="5" id="KW-0238">DNA-binding</keyword>
<dbReference type="NCBIfam" id="NF003218">
    <property type="entry name" value="PRK04184.1"/>
    <property type="match status" value="1"/>
</dbReference>
<dbReference type="AlphaFoldDB" id="A0A9W7AP23"/>